<organism evidence="8 9">
    <name type="scientific">Streptomyces endophytica</name>
    <dbReference type="NCBI Taxonomy" id="2991496"/>
    <lineage>
        <taxon>Bacteria</taxon>
        <taxon>Bacillati</taxon>
        <taxon>Actinomycetota</taxon>
        <taxon>Actinomycetes</taxon>
        <taxon>Kitasatosporales</taxon>
        <taxon>Streptomycetaceae</taxon>
        <taxon>Streptomyces</taxon>
    </lineage>
</organism>
<dbReference type="InterPro" id="IPR000262">
    <property type="entry name" value="FMN-dep_DH"/>
</dbReference>
<dbReference type="RefSeq" id="WP_265364978.1">
    <property type="nucleotide sequence ID" value="NZ_CP110636.1"/>
</dbReference>
<feature type="compositionally biased region" description="Low complexity" evidence="6">
    <location>
        <begin position="11"/>
        <end position="21"/>
    </location>
</feature>
<dbReference type="PANTHER" id="PTHR10578">
    <property type="entry name" value="S -2-HYDROXY-ACID OXIDASE-RELATED"/>
    <property type="match status" value="1"/>
</dbReference>
<dbReference type="Gene3D" id="3.20.20.70">
    <property type="entry name" value="Aldolase class I"/>
    <property type="match status" value="1"/>
</dbReference>
<proteinExistence type="inferred from homology"/>
<dbReference type="CDD" id="cd02809">
    <property type="entry name" value="alpha_hydroxyacid_oxid_FMN"/>
    <property type="match status" value="1"/>
</dbReference>
<protein>
    <submittedName>
        <fullName evidence="8">Alpha-hydroxy-acid oxidizing protein</fullName>
    </submittedName>
</protein>
<evidence type="ECO:0000256" key="2">
    <source>
        <dbReference type="ARBA" id="ARBA00022630"/>
    </source>
</evidence>
<accession>A0ABY6PJ77</accession>
<keyword evidence="9" id="KW-1185">Reference proteome</keyword>
<evidence type="ECO:0000256" key="6">
    <source>
        <dbReference type="SAM" id="MobiDB-lite"/>
    </source>
</evidence>
<comment type="cofactor">
    <cofactor evidence="1">
        <name>FMN</name>
        <dbReference type="ChEBI" id="CHEBI:58210"/>
    </cofactor>
</comment>
<dbReference type="Proteomes" id="UP001164959">
    <property type="component" value="Chromosome"/>
</dbReference>
<reference evidence="8" key="1">
    <citation type="submission" date="2022-11" db="EMBL/GenBank/DDBJ databases">
        <title>Identification and genomic analyses of a novel endophytic actinobacterium Streptomyces endophytica sp. nov. with potential for biocontrol of Yam anthracnose.</title>
        <authorList>
            <person name="Huang X."/>
        </authorList>
    </citation>
    <scope>NUCLEOTIDE SEQUENCE</scope>
    <source>
        <strain evidence="8">HNM0140</strain>
    </source>
</reference>
<dbReference type="PROSITE" id="PS51349">
    <property type="entry name" value="FMN_HYDROXY_ACID_DH_2"/>
    <property type="match status" value="1"/>
</dbReference>
<keyword evidence="4" id="KW-0560">Oxidoreductase</keyword>
<evidence type="ECO:0000256" key="5">
    <source>
        <dbReference type="ARBA" id="ARBA00024042"/>
    </source>
</evidence>
<gene>
    <name evidence="8" type="ORF">OJ254_30630</name>
</gene>
<evidence type="ECO:0000313" key="8">
    <source>
        <dbReference type="EMBL" id="UZJ33821.1"/>
    </source>
</evidence>
<comment type="similarity">
    <text evidence="5">Belongs to the FMN-dependent alpha-hydroxy acid dehydrogenase family.</text>
</comment>
<keyword evidence="3" id="KW-0288">FMN</keyword>
<dbReference type="InterPro" id="IPR037396">
    <property type="entry name" value="FMN_HAD"/>
</dbReference>
<dbReference type="InterPro" id="IPR012133">
    <property type="entry name" value="Alpha-hydoxy_acid_DH_FMN"/>
</dbReference>
<dbReference type="InterPro" id="IPR008259">
    <property type="entry name" value="FMN_hydac_DH_AS"/>
</dbReference>
<keyword evidence="2" id="KW-0285">Flavoprotein</keyword>
<dbReference type="PIRSF" id="PIRSF000138">
    <property type="entry name" value="Al-hdrx_acd_dh"/>
    <property type="match status" value="1"/>
</dbReference>
<evidence type="ECO:0000256" key="3">
    <source>
        <dbReference type="ARBA" id="ARBA00022643"/>
    </source>
</evidence>
<name>A0ABY6PJ77_9ACTN</name>
<dbReference type="PROSITE" id="PS00557">
    <property type="entry name" value="FMN_HYDROXY_ACID_DH_1"/>
    <property type="match status" value="1"/>
</dbReference>
<evidence type="ECO:0000259" key="7">
    <source>
        <dbReference type="PROSITE" id="PS51349"/>
    </source>
</evidence>
<evidence type="ECO:0000313" key="9">
    <source>
        <dbReference type="Proteomes" id="UP001164959"/>
    </source>
</evidence>
<dbReference type="SUPFAM" id="SSF51395">
    <property type="entry name" value="FMN-linked oxidoreductases"/>
    <property type="match status" value="1"/>
</dbReference>
<dbReference type="Pfam" id="PF01070">
    <property type="entry name" value="FMN_dh"/>
    <property type="match status" value="1"/>
</dbReference>
<evidence type="ECO:0000256" key="4">
    <source>
        <dbReference type="ARBA" id="ARBA00023002"/>
    </source>
</evidence>
<dbReference type="EMBL" id="CP110636">
    <property type="protein sequence ID" value="UZJ33821.1"/>
    <property type="molecule type" value="Genomic_DNA"/>
</dbReference>
<feature type="domain" description="FMN hydroxy acid dehydrogenase" evidence="7">
    <location>
        <begin position="45"/>
        <end position="410"/>
    </location>
</feature>
<feature type="compositionally biased region" description="Low complexity" evidence="6">
    <location>
        <begin position="29"/>
        <end position="43"/>
    </location>
</feature>
<dbReference type="InterPro" id="IPR013785">
    <property type="entry name" value="Aldolase_TIM"/>
</dbReference>
<sequence>MTDTGTDPVNGTDPVTDTGQVTGTGTGPVTGPATATDTDSATDAGHDPRPLTVGGYAALAKDRLPAATWHYFQGGAGTESTVRANRAAYRQVRLRPRVLADVSRCDLSTTVLGDPIGAPLGVAPMAYHQLACAEGEVATVRAAGGPGLRVPTLVSIFASRTFEDLAAEATGPLWLQLYWLHRRDVLRTVVRRAEAAGFRALVLTVDTPRLGRRLREVRHGFHLPPGIAARNLDGEVTGFLHDRQDGSSALARHADAFIDPSLSWSDLDWLREQTRLPLVLKGVLTAEDAARAAGLGIDGIVVSNHGGRQLDGAVATLDALPEVVAAVGGRCPVFLDGGIRHGTDVLKALALGARAVFVGRPVLWGLAAGGEAGAREVLTLLRDELEDAMALAGRPSLAALGPELLAHGPAAAAPNESYEDPDLRKGP</sequence>
<dbReference type="PANTHER" id="PTHR10578:SF107">
    <property type="entry name" value="2-HYDROXYACID OXIDASE 1"/>
    <property type="match status" value="1"/>
</dbReference>
<feature type="region of interest" description="Disordered" evidence="6">
    <location>
        <begin position="1"/>
        <end position="49"/>
    </location>
</feature>
<evidence type="ECO:0000256" key="1">
    <source>
        <dbReference type="ARBA" id="ARBA00001917"/>
    </source>
</evidence>